<sequence>MTSFTVSTGQLNEFVSLSIGYTDDLGTEEFAYSNARDLIPSPENSAPDPVLAE</sequence>
<keyword evidence="2" id="KW-1185">Reference proteome</keyword>
<dbReference type="Proteomes" id="UP001595884">
    <property type="component" value="Unassembled WGS sequence"/>
</dbReference>
<name>A0ABV9MNM1_9MICC</name>
<organism evidence="1 2">
    <name type="scientific">Glutamicibacter bergerei</name>
    <dbReference type="NCBI Taxonomy" id="256702"/>
    <lineage>
        <taxon>Bacteria</taxon>
        <taxon>Bacillati</taxon>
        <taxon>Actinomycetota</taxon>
        <taxon>Actinomycetes</taxon>
        <taxon>Micrococcales</taxon>
        <taxon>Micrococcaceae</taxon>
        <taxon>Glutamicibacter</taxon>
    </lineage>
</organism>
<dbReference type="EMBL" id="JBHSHE010000037">
    <property type="protein sequence ID" value="MFC4716238.1"/>
    <property type="molecule type" value="Genomic_DNA"/>
</dbReference>
<protein>
    <submittedName>
        <fullName evidence="1">Uncharacterized protein</fullName>
    </submittedName>
</protein>
<comment type="caution">
    <text evidence="1">The sequence shown here is derived from an EMBL/GenBank/DDBJ whole genome shotgun (WGS) entry which is preliminary data.</text>
</comment>
<accession>A0ABV9MNM1</accession>
<evidence type="ECO:0000313" key="2">
    <source>
        <dbReference type="Proteomes" id="UP001595884"/>
    </source>
</evidence>
<proteinExistence type="predicted"/>
<evidence type="ECO:0000313" key="1">
    <source>
        <dbReference type="EMBL" id="MFC4716238.1"/>
    </source>
</evidence>
<gene>
    <name evidence="1" type="ORF">ACFO7V_08810</name>
</gene>
<reference evidence="2" key="1">
    <citation type="journal article" date="2019" name="Int. J. Syst. Evol. Microbiol.">
        <title>The Global Catalogue of Microorganisms (GCM) 10K type strain sequencing project: providing services to taxonomists for standard genome sequencing and annotation.</title>
        <authorList>
            <consortium name="The Broad Institute Genomics Platform"/>
            <consortium name="The Broad Institute Genome Sequencing Center for Infectious Disease"/>
            <person name="Wu L."/>
            <person name="Ma J."/>
        </authorList>
    </citation>
    <scope>NUCLEOTIDE SEQUENCE [LARGE SCALE GENOMIC DNA]</scope>
    <source>
        <strain evidence="2">CGMCC 1.12849</strain>
    </source>
</reference>
<dbReference type="RefSeq" id="WP_346060109.1">
    <property type="nucleotide sequence ID" value="NZ_BAAAVQ010000073.1"/>
</dbReference>